<accession>A0AAE3DV84</accession>
<sequence>MKKKVLPVAANFSLNKKAKNKKRGAFFWGHLFSWGKYMVNISLEQCFFKNIFTNHTKQYIMQ</sequence>
<reference evidence="1 2" key="1">
    <citation type="submission" date="2021-10" db="EMBL/GenBank/DDBJ databases">
        <title>Anaerobic single-cell dispensing facilitates the cultivation of human gut bacteria.</title>
        <authorList>
            <person name="Afrizal A."/>
        </authorList>
    </citation>
    <scope>NUCLEOTIDE SEQUENCE [LARGE SCALE GENOMIC DNA]</scope>
    <source>
        <strain evidence="1 2">CLA-AA-H277</strain>
    </source>
</reference>
<dbReference type="AlphaFoldDB" id="A0AAE3DV84"/>
<name>A0AAE3DV84_9FIRM</name>
<protein>
    <submittedName>
        <fullName evidence="1">Uncharacterized protein</fullName>
    </submittedName>
</protein>
<evidence type="ECO:0000313" key="1">
    <source>
        <dbReference type="EMBL" id="MCC2191012.1"/>
    </source>
</evidence>
<proteinExistence type="predicted"/>
<keyword evidence="2" id="KW-1185">Reference proteome</keyword>
<dbReference type="RefSeq" id="WP_227616012.1">
    <property type="nucleotide sequence ID" value="NZ_JAJEPR010000035.1"/>
</dbReference>
<dbReference type="Proteomes" id="UP001197875">
    <property type="component" value="Unassembled WGS sequence"/>
</dbReference>
<evidence type="ECO:0000313" key="2">
    <source>
        <dbReference type="Proteomes" id="UP001197875"/>
    </source>
</evidence>
<dbReference type="EMBL" id="JAJEPR010000035">
    <property type="protein sequence ID" value="MCC2191012.1"/>
    <property type="molecule type" value="Genomic_DNA"/>
</dbReference>
<gene>
    <name evidence="1" type="ORF">LKD71_14620</name>
</gene>
<comment type="caution">
    <text evidence="1">The sequence shown here is derived from an EMBL/GenBank/DDBJ whole genome shotgun (WGS) entry which is preliminary data.</text>
</comment>
<organism evidence="1 2">
    <name type="scientific">Fusicatenibacter faecihominis</name>
    <dbReference type="NCBI Taxonomy" id="2881276"/>
    <lineage>
        <taxon>Bacteria</taxon>
        <taxon>Bacillati</taxon>
        <taxon>Bacillota</taxon>
        <taxon>Clostridia</taxon>
        <taxon>Lachnospirales</taxon>
        <taxon>Lachnospiraceae</taxon>
        <taxon>Fusicatenibacter</taxon>
    </lineage>
</organism>